<name>A0A3R5X2S7_9CLOT</name>
<dbReference type="KEGG" id="cmah:C1I91_16155"/>
<proteinExistence type="predicted"/>
<accession>A0A3R5X2S7</accession>
<dbReference type="EMBL" id="CP025746">
    <property type="protein sequence ID" value="QAA33045.1"/>
    <property type="molecule type" value="Genomic_DNA"/>
</dbReference>
<organism evidence="1 2">
    <name type="scientific">Clostridium manihotivorum</name>
    <dbReference type="NCBI Taxonomy" id="2320868"/>
    <lineage>
        <taxon>Bacteria</taxon>
        <taxon>Bacillati</taxon>
        <taxon>Bacillota</taxon>
        <taxon>Clostridia</taxon>
        <taxon>Eubacteriales</taxon>
        <taxon>Clostridiaceae</taxon>
        <taxon>Clostridium</taxon>
    </lineage>
</organism>
<evidence type="ECO:0000313" key="2">
    <source>
        <dbReference type="Proteomes" id="UP000286268"/>
    </source>
</evidence>
<keyword evidence="2" id="KW-1185">Reference proteome</keyword>
<dbReference type="Proteomes" id="UP000286268">
    <property type="component" value="Chromosome"/>
</dbReference>
<dbReference type="OrthoDB" id="2005617at2"/>
<protein>
    <submittedName>
        <fullName evidence="1">Uncharacterized protein</fullName>
    </submittedName>
</protein>
<sequence>MGWSIKIKCQECDYEKVFLLGIGFNYLPEYIFNSDGSKLSHFIKDKEERKLISEIMKDTKAQVEASEERLYRCLKCNQLYAKYYYSIKYRHGERKANYICSNCSYPLETIDIRNEKGIILAETNGKTVEIKCPKCGSSKTSCLDGCFDWD</sequence>
<dbReference type="AlphaFoldDB" id="A0A3R5X2S7"/>
<reference evidence="1 2" key="1">
    <citation type="submission" date="2018-01" db="EMBL/GenBank/DDBJ databases">
        <title>Genome Sequencing and Assembly of Anaerobacter polyendosporus strain CT4.</title>
        <authorList>
            <person name="Tachaapaikoon C."/>
            <person name="Sutheeworapong S."/>
            <person name="Jenjaroenpun P."/>
            <person name="Wongsurawat T."/>
            <person name="Nookeaw I."/>
            <person name="Cheawchanlertfa P."/>
            <person name="Kosugi A."/>
            <person name="Cheevadhanarak S."/>
            <person name="Ratanakhanokchai K."/>
        </authorList>
    </citation>
    <scope>NUCLEOTIDE SEQUENCE [LARGE SCALE GENOMIC DNA]</scope>
    <source>
        <strain evidence="1 2">CT4</strain>
    </source>
</reference>
<gene>
    <name evidence="1" type="ORF">C1I91_16155</name>
</gene>
<dbReference type="RefSeq" id="WP_128213777.1">
    <property type="nucleotide sequence ID" value="NZ_CP025746.1"/>
</dbReference>
<evidence type="ECO:0000313" key="1">
    <source>
        <dbReference type="EMBL" id="QAA33045.1"/>
    </source>
</evidence>